<dbReference type="Pfam" id="PF17236">
    <property type="entry name" value="SU10_MCP"/>
    <property type="match status" value="1"/>
</dbReference>
<dbReference type="EMBL" id="KT734862">
    <property type="protein sequence ID" value="ALF51509.1"/>
    <property type="molecule type" value="Genomic_DNA"/>
</dbReference>
<organism evidence="1 2">
    <name type="scientific">Pseudomonas phage PAE1</name>
    <dbReference type="NCBI Taxonomy" id="1718273"/>
    <lineage>
        <taxon>Viruses</taxon>
        <taxon>Duplodnaviria</taxon>
        <taxon>Heunggongvirae</taxon>
        <taxon>Uroviricota</taxon>
        <taxon>Caudoviricetes</taxon>
        <taxon>Mesyanzhinovviridae</taxon>
        <taxon>Rabinowitzvirinae</taxon>
        <taxon>Yuavirus</taxon>
        <taxon>Yuavirus PAE1</taxon>
        <taxon>Pseudomonas virus PAE1</taxon>
    </lineage>
</organism>
<dbReference type="InterPro" id="IPR048813">
    <property type="entry name" value="GP7-like"/>
</dbReference>
<evidence type="ECO:0000313" key="2">
    <source>
        <dbReference type="Proteomes" id="UP000204629"/>
    </source>
</evidence>
<dbReference type="RefSeq" id="YP_009215700.1">
    <property type="nucleotide sequence ID" value="NC_028980.1"/>
</dbReference>
<proteinExistence type="predicted"/>
<gene>
    <name evidence="1" type="ORF">PAE1_9</name>
</gene>
<accession>A0A0N9EUG6</accession>
<dbReference type="NCBIfam" id="NF045672">
    <property type="entry name" value="MCP_gp7_epsi_15"/>
    <property type="match status" value="1"/>
</dbReference>
<keyword evidence="2" id="KW-1185">Reference proteome</keyword>
<name>A0A0N9EUG6_9CAUD</name>
<dbReference type="InterPro" id="IPR035198">
    <property type="entry name" value="SU10_MCP"/>
</dbReference>
<dbReference type="OrthoDB" id="6781at10239"/>
<sequence>MASVTLAESAKLAQDELVAGVIENIITVNRMFDVLPFDSIEGNSLAYNRENVLGDVIMAGVGTTFSGAGAGKGAATFTKVNSNLTTIMGDAEVNGLIQATRSGDGNDQTAVQIASKAKSAGRKYQDQLINGTGAGNEFAGLIQLCASGQKATTGANGSSISFAILDELMDLVVDKDGQVDYITMHARTLRSYKALLRALGGASINEVVELPSGAEVPAYSGTPIFRNDYIPTNQTKGTGTNTTTIFAGTLDDGSRTHGIAGLTATQAAGIQVVDVGESEDSDEHIWRVKWYCGLALFSEKGLACADGITN</sequence>
<reference evidence="1 2" key="1">
    <citation type="journal article" date="2016" name="Genome Announc.">
        <title>Genome Sequences of Pseudomonas oryzihabitans Phage POR1 and Pseudomonas aeruginosa Phage PAE1.</title>
        <authorList>
            <person name="Dyson Z.A."/>
            <person name="Seviour R.J."/>
            <person name="Tucci J."/>
            <person name="Petrovski S."/>
        </authorList>
    </citation>
    <scope>NUCLEOTIDE SEQUENCE [LARGE SCALE GENOMIC DNA]</scope>
</reference>
<dbReference type="SUPFAM" id="SSF56563">
    <property type="entry name" value="Major capsid protein gp5"/>
    <property type="match status" value="1"/>
</dbReference>
<dbReference type="Proteomes" id="UP000204629">
    <property type="component" value="Segment"/>
</dbReference>
<protein>
    <submittedName>
        <fullName evidence="1">Putative major capsid protein</fullName>
    </submittedName>
</protein>
<dbReference type="KEGG" id="vg:26642038"/>
<evidence type="ECO:0000313" key="1">
    <source>
        <dbReference type="EMBL" id="ALF51509.1"/>
    </source>
</evidence>
<dbReference type="GeneID" id="26642038"/>